<protein>
    <recommendedName>
        <fullName evidence="1">Mutator-like transposase domain-containing protein</fullName>
    </recommendedName>
</protein>
<keyword evidence="3" id="KW-1185">Reference proteome</keyword>
<evidence type="ECO:0000259" key="1">
    <source>
        <dbReference type="Pfam" id="PF20700"/>
    </source>
</evidence>
<dbReference type="InterPro" id="IPR049012">
    <property type="entry name" value="Mutator_transp_dom"/>
</dbReference>
<evidence type="ECO:0000313" key="3">
    <source>
        <dbReference type="Proteomes" id="UP001148838"/>
    </source>
</evidence>
<feature type="domain" description="Mutator-like transposase" evidence="1">
    <location>
        <begin position="8"/>
        <end position="101"/>
    </location>
</feature>
<sequence length="105" mass="11790">MDLNVYGDSHPIEKEDCVNHVVKRNGTALCQLIISETKKGTNLGSKRAGSLMKNMVEKVQKYYGKAIRSNKDPAQMKTAIYAILDHYRSPDENPQHKKCPIGEDS</sequence>
<organism evidence="2 3">
    <name type="scientific">Periplaneta americana</name>
    <name type="common">American cockroach</name>
    <name type="synonym">Blatta americana</name>
    <dbReference type="NCBI Taxonomy" id="6978"/>
    <lineage>
        <taxon>Eukaryota</taxon>
        <taxon>Metazoa</taxon>
        <taxon>Ecdysozoa</taxon>
        <taxon>Arthropoda</taxon>
        <taxon>Hexapoda</taxon>
        <taxon>Insecta</taxon>
        <taxon>Pterygota</taxon>
        <taxon>Neoptera</taxon>
        <taxon>Polyneoptera</taxon>
        <taxon>Dictyoptera</taxon>
        <taxon>Blattodea</taxon>
        <taxon>Blattoidea</taxon>
        <taxon>Blattidae</taxon>
        <taxon>Blattinae</taxon>
        <taxon>Periplaneta</taxon>
    </lineage>
</organism>
<reference evidence="2 3" key="1">
    <citation type="journal article" date="2022" name="Allergy">
        <title>Genome assembly and annotation of Periplaneta americana reveal a comprehensive cockroach allergen profile.</title>
        <authorList>
            <person name="Wang L."/>
            <person name="Xiong Q."/>
            <person name="Saelim N."/>
            <person name="Wang L."/>
            <person name="Nong W."/>
            <person name="Wan A.T."/>
            <person name="Shi M."/>
            <person name="Liu X."/>
            <person name="Cao Q."/>
            <person name="Hui J.H.L."/>
            <person name="Sookrung N."/>
            <person name="Leung T.F."/>
            <person name="Tungtrongchitr A."/>
            <person name="Tsui S.K.W."/>
        </authorList>
    </citation>
    <scope>NUCLEOTIDE SEQUENCE [LARGE SCALE GENOMIC DNA]</scope>
    <source>
        <strain evidence="2">PWHHKU_190912</strain>
    </source>
</reference>
<gene>
    <name evidence="2" type="ORF">ANN_00703</name>
</gene>
<accession>A0ABQ8TRK9</accession>
<dbReference type="Proteomes" id="UP001148838">
    <property type="component" value="Unassembled WGS sequence"/>
</dbReference>
<dbReference type="Pfam" id="PF20700">
    <property type="entry name" value="Mutator"/>
    <property type="match status" value="1"/>
</dbReference>
<evidence type="ECO:0000313" key="2">
    <source>
        <dbReference type="EMBL" id="KAJ4449305.1"/>
    </source>
</evidence>
<name>A0ABQ8TRK9_PERAM</name>
<dbReference type="EMBL" id="JAJSOF020000003">
    <property type="protein sequence ID" value="KAJ4449305.1"/>
    <property type="molecule type" value="Genomic_DNA"/>
</dbReference>
<comment type="caution">
    <text evidence="2">The sequence shown here is derived from an EMBL/GenBank/DDBJ whole genome shotgun (WGS) entry which is preliminary data.</text>
</comment>
<proteinExistence type="predicted"/>